<dbReference type="InterPro" id="IPR015424">
    <property type="entry name" value="PyrdxlP-dep_Trfase"/>
</dbReference>
<dbReference type="InterPro" id="IPR015421">
    <property type="entry name" value="PyrdxlP-dep_Trfase_major"/>
</dbReference>
<dbReference type="InterPro" id="IPR015422">
    <property type="entry name" value="PyrdxlP-dep_Trfase_small"/>
</dbReference>
<dbReference type="PANTHER" id="PTHR13693:SF77">
    <property type="entry name" value="8-AMINO-7-OXONONANOATE SYNTHASE"/>
    <property type="match status" value="1"/>
</dbReference>
<dbReference type="Gene3D" id="3.40.640.10">
    <property type="entry name" value="Type I PLP-dependent aspartate aminotransferase-like (Major domain)"/>
    <property type="match status" value="1"/>
</dbReference>
<evidence type="ECO:0000259" key="5">
    <source>
        <dbReference type="Pfam" id="PF00155"/>
    </source>
</evidence>
<dbReference type="GO" id="GO:0030170">
    <property type="term" value="F:pyridoxal phosphate binding"/>
    <property type="evidence" value="ECO:0007669"/>
    <property type="project" value="InterPro"/>
</dbReference>
<keyword evidence="3" id="KW-0808">Transferase</keyword>
<name>A0A520XFQ4_9DELT</name>
<evidence type="ECO:0000256" key="1">
    <source>
        <dbReference type="ARBA" id="ARBA00001933"/>
    </source>
</evidence>
<evidence type="ECO:0000256" key="3">
    <source>
        <dbReference type="ARBA" id="ARBA00022679"/>
    </source>
</evidence>
<reference evidence="6 7" key="1">
    <citation type="submission" date="2019-01" db="EMBL/GenBank/DDBJ databases">
        <title>Insights into ecological role of a new deltaproteobacterial order Candidatus Sinidesulfobacterales (Sva0485) by metagenomics and metatranscriptomics.</title>
        <authorList>
            <person name="Tan S."/>
            <person name="Liu J."/>
            <person name="Fang Y."/>
            <person name="Hedlund B."/>
            <person name="Lian Z.-H."/>
            <person name="Huang L.-Y."/>
            <person name="Li J.-T."/>
            <person name="Huang L.-N."/>
            <person name="Li W.-J."/>
            <person name="Jiang H.-C."/>
            <person name="Dong H.-L."/>
            <person name="Shu W.-S."/>
        </authorList>
    </citation>
    <scope>NUCLEOTIDE SEQUENCE [LARGE SCALE GENOMIC DNA]</scope>
    <source>
        <strain evidence="6">AP4</strain>
    </source>
</reference>
<organism evidence="6 7">
    <name type="scientific">Candidatus Acidulodesulfobacterium acidiphilum</name>
    <dbReference type="NCBI Taxonomy" id="2597224"/>
    <lineage>
        <taxon>Bacteria</taxon>
        <taxon>Deltaproteobacteria</taxon>
        <taxon>Candidatus Acidulodesulfobacterales</taxon>
        <taxon>Candidatus Acidulodesulfobacterium</taxon>
    </lineage>
</organism>
<gene>
    <name evidence="6" type="ORF">EVJ48_02355</name>
</gene>
<comment type="cofactor">
    <cofactor evidence="1">
        <name>pyridoxal 5'-phosphate</name>
        <dbReference type="ChEBI" id="CHEBI:597326"/>
    </cofactor>
</comment>
<dbReference type="PANTHER" id="PTHR13693">
    <property type="entry name" value="CLASS II AMINOTRANSFERASE/8-AMINO-7-OXONONANOATE SYNTHASE"/>
    <property type="match status" value="1"/>
</dbReference>
<feature type="domain" description="Aminotransferase class I/classII large" evidence="5">
    <location>
        <begin position="48"/>
        <end position="388"/>
    </location>
</feature>
<dbReference type="Pfam" id="PF00155">
    <property type="entry name" value="Aminotran_1_2"/>
    <property type="match status" value="1"/>
</dbReference>
<dbReference type="InterPro" id="IPR004839">
    <property type="entry name" value="Aminotransferase_I/II_large"/>
</dbReference>
<dbReference type="EMBL" id="SHMQ01000004">
    <property type="protein sequence ID" value="RZV40037.1"/>
    <property type="molecule type" value="Genomic_DNA"/>
</dbReference>
<evidence type="ECO:0000256" key="4">
    <source>
        <dbReference type="ARBA" id="ARBA00022898"/>
    </source>
</evidence>
<keyword evidence="4" id="KW-0663">Pyridoxal phosphate</keyword>
<sequence>MSILSELISKKIEENKKSGFYRKIPDIKIEKLNSEPYSFTSHYNTVTVNLATNDYLGLSLNERVKTAAKQAIDLYGTSAGSSFLICGHYDIHSELEKELCRFKGGYDNCILYPSGYQANTGIIRALAGISPLNTVIIFDELSHASIIDGVIASGAKFKSFKHNDLYSLENVLLRYKDYQIKLVITEGVFSMDGDIPDLPAILDLTEKYGALSIIDDAHATGTIGKKGGGSSDFHNAKPDITIGTLGKALASNGAFVLSSGSIIEYLVNFSRAFIFSTGIPPSSAASALSALKIVEENPDIVLKLQNNAKFAREYLKESGLNTLNSSTQIIPILIGEEEKAVSIEKELLKGGIYLKAVRYPAVVKNKAILRLGINLTVDDALFKNVLEEIVRKVKS</sequence>
<evidence type="ECO:0000256" key="2">
    <source>
        <dbReference type="ARBA" id="ARBA00010008"/>
    </source>
</evidence>
<protein>
    <submittedName>
        <fullName evidence="6">Pyridoxal phosphate-dependent aminotransferase family protein</fullName>
    </submittedName>
</protein>
<comment type="caution">
    <text evidence="6">The sequence shown here is derived from an EMBL/GenBank/DDBJ whole genome shotgun (WGS) entry which is preliminary data.</text>
</comment>
<dbReference type="GO" id="GO:0008483">
    <property type="term" value="F:transaminase activity"/>
    <property type="evidence" value="ECO:0007669"/>
    <property type="project" value="UniProtKB-KW"/>
</dbReference>
<dbReference type="Proteomes" id="UP000322454">
    <property type="component" value="Unassembled WGS sequence"/>
</dbReference>
<dbReference type="InterPro" id="IPR050087">
    <property type="entry name" value="AON_synthase_class-II"/>
</dbReference>
<dbReference type="AlphaFoldDB" id="A0A520XFQ4"/>
<proteinExistence type="inferred from homology"/>
<accession>A0A520XFQ4</accession>
<dbReference type="Gene3D" id="3.90.1150.10">
    <property type="entry name" value="Aspartate Aminotransferase, domain 1"/>
    <property type="match status" value="1"/>
</dbReference>
<dbReference type="SUPFAM" id="SSF53383">
    <property type="entry name" value="PLP-dependent transferases"/>
    <property type="match status" value="1"/>
</dbReference>
<evidence type="ECO:0000313" key="6">
    <source>
        <dbReference type="EMBL" id="RZV40037.1"/>
    </source>
</evidence>
<comment type="similarity">
    <text evidence="2">Belongs to the class-II pyridoxal-phosphate-dependent aminotransferase family. BioF subfamily.</text>
</comment>
<keyword evidence="6" id="KW-0032">Aminotransferase</keyword>
<evidence type="ECO:0000313" key="7">
    <source>
        <dbReference type="Proteomes" id="UP000322454"/>
    </source>
</evidence>